<reference evidence="1 2" key="1">
    <citation type="submission" date="2018-06" db="EMBL/GenBank/DDBJ databases">
        <authorList>
            <consortium name="Pathogen Informatics"/>
            <person name="Doyle S."/>
        </authorList>
    </citation>
    <scope>NUCLEOTIDE SEQUENCE [LARGE SCALE GENOMIC DNA]</scope>
    <source>
        <strain evidence="1 2">NCTC7928</strain>
    </source>
</reference>
<dbReference type="AlphaFoldDB" id="A0A376LQ16"/>
<dbReference type="Proteomes" id="UP000254877">
    <property type="component" value="Unassembled WGS sequence"/>
</dbReference>
<dbReference type="EMBL" id="UGAB01000002">
    <property type="protein sequence ID" value="STF46321.1"/>
    <property type="molecule type" value="Genomic_DNA"/>
</dbReference>
<dbReference type="SUPFAM" id="SSF56300">
    <property type="entry name" value="Metallo-dependent phosphatases"/>
    <property type="match status" value="1"/>
</dbReference>
<proteinExistence type="predicted"/>
<organism evidence="1 2">
    <name type="scientific">Escherichia coli</name>
    <dbReference type="NCBI Taxonomy" id="562"/>
    <lineage>
        <taxon>Bacteria</taxon>
        <taxon>Pseudomonadati</taxon>
        <taxon>Pseudomonadota</taxon>
        <taxon>Gammaproteobacteria</taxon>
        <taxon>Enterobacterales</taxon>
        <taxon>Enterobacteriaceae</taxon>
        <taxon>Escherichia</taxon>
    </lineage>
</organism>
<dbReference type="InterPro" id="IPR029052">
    <property type="entry name" value="Metallo-depent_PP-like"/>
</dbReference>
<evidence type="ECO:0000313" key="2">
    <source>
        <dbReference type="Proteomes" id="UP000254877"/>
    </source>
</evidence>
<evidence type="ECO:0000313" key="1">
    <source>
        <dbReference type="EMBL" id="STF46321.1"/>
    </source>
</evidence>
<name>A0A376LQ16_ECOLX</name>
<gene>
    <name evidence="1" type="ORF">NCTC7928_07123</name>
</gene>
<sequence>MSQRKISDEELIAEYNKGKTYKQIAEEYGMAKRNVERLGARLAKRGLISTRRAPGFGVNGESLLVDKDGNVIMRWIKTARDRDEMERLMQAACDAFTEDMPRAEAVPVPEIDFQKSLALYPVFDLHIGALAHKAECGESYDTGIAERVLNDFFDYAVGAAPMSEKAVLLLGGDVLHTDGLLPVTPSSNHVLDCDSRYAKLVYVAIRSVRRAVGKMLLNHKEIEIQVLSGNHDQSGMIWLRAALAAFYEDEPRVTVDVSPAIVHHTQYGKTFLAYHHGHTIKKPENLLSACVSDWREDFGKSAAVYAHCGHWHHQRLIESSLGVVEYHGTLAGKDAYSTNGGWRSRRLAAVIIYSPDHGEIGRFVYYPEYSIL</sequence>
<protein>
    <submittedName>
        <fullName evidence="1">Uncharacterized protein</fullName>
    </submittedName>
</protein>
<dbReference type="RefSeq" id="WP_021527771.1">
    <property type="nucleotide sequence ID" value="NZ_CP041550.1"/>
</dbReference>
<accession>A0A376LQ16</accession>